<evidence type="ECO:0000313" key="4">
    <source>
        <dbReference type="Proteomes" id="UP000472276"/>
    </source>
</evidence>
<evidence type="ECO:0000313" key="3">
    <source>
        <dbReference type="Ensembl" id="ENSOABP00000021379.2"/>
    </source>
</evidence>
<dbReference type="GO" id="GO:0090314">
    <property type="term" value="P:positive regulation of protein targeting to membrane"/>
    <property type="evidence" value="ECO:0007669"/>
    <property type="project" value="TreeGrafter"/>
</dbReference>
<dbReference type="InterPro" id="IPR029062">
    <property type="entry name" value="Class_I_gatase-like"/>
</dbReference>
<dbReference type="AlphaFoldDB" id="A0A668T2S1"/>
<reference evidence="3" key="2">
    <citation type="submission" date="2025-09" db="UniProtKB">
        <authorList>
            <consortium name="Ensembl"/>
        </authorList>
    </citation>
    <scope>IDENTIFICATION</scope>
</reference>
<dbReference type="PANTHER" id="PTHR15730">
    <property type="entry name" value="EXPERIMENTAL AUTOIMMUNE PROSTATITIS ANTIGEN 2-RELATED"/>
    <property type="match status" value="1"/>
</dbReference>
<protein>
    <recommendedName>
        <fullName evidence="2">Peptidase M60 domain-containing protein</fullName>
    </recommendedName>
</protein>
<dbReference type="Proteomes" id="UP000472276">
    <property type="component" value="Unassembled WGS sequence"/>
</dbReference>
<evidence type="ECO:0000259" key="2">
    <source>
        <dbReference type="PROSITE" id="PS51723"/>
    </source>
</evidence>
<dbReference type="GO" id="GO:0005886">
    <property type="term" value="C:plasma membrane"/>
    <property type="evidence" value="ECO:0007669"/>
    <property type="project" value="TreeGrafter"/>
</dbReference>
<comment type="similarity">
    <text evidence="1">Belongs to the TCAF family.</text>
</comment>
<dbReference type="Pfam" id="PF17291">
    <property type="entry name" value="M60-like_N"/>
    <property type="match status" value="1"/>
</dbReference>
<dbReference type="FunFam" id="3.40.390.80:FF:000001">
    <property type="entry name" value="TRPM8 channel-associated factor 1"/>
    <property type="match status" value="1"/>
</dbReference>
<organism evidence="3 4">
    <name type="scientific">Oreochromis aureus</name>
    <name type="common">Israeli tilapia</name>
    <name type="synonym">Chromis aureus</name>
    <dbReference type="NCBI Taxonomy" id="47969"/>
    <lineage>
        <taxon>Eukaryota</taxon>
        <taxon>Metazoa</taxon>
        <taxon>Chordata</taxon>
        <taxon>Craniata</taxon>
        <taxon>Vertebrata</taxon>
        <taxon>Euteleostomi</taxon>
        <taxon>Actinopterygii</taxon>
        <taxon>Neopterygii</taxon>
        <taxon>Teleostei</taxon>
        <taxon>Neoteleostei</taxon>
        <taxon>Acanthomorphata</taxon>
        <taxon>Ovalentaria</taxon>
        <taxon>Cichlomorphae</taxon>
        <taxon>Cichliformes</taxon>
        <taxon>Cichlidae</taxon>
        <taxon>African cichlids</taxon>
        <taxon>Pseudocrenilabrinae</taxon>
        <taxon>Oreochromini</taxon>
        <taxon>Oreochromis</taxon>
    </lineage>
</organism>
<feature type="domain" description="Peptidase M60" evidence="2">
    <location>
        <begin position="438"/>
        <end position="734"/>
    </location>
</feature>
<dbReference type="Ensembl" id="ENSOABT00000022010.2">
    <property type="protein sequence ID" value="ENSOABP00000021379.2"/>
    <property type="gene ID" value="ENSOABG00000038514.1"/>
</dbReference>
<accession>A0A668T2S1</accession>
<dbReference type="Gene3D" id="1.10.390.30">
    <property type="entry name" value="Peptidase M60, enhancin-like domain 3"/>
    <property type="match status" value="1"/>
</dbReference>
<reference evidence="3" key="1">
    <citation type="submission" date="2025-08" db="UniProtKB">
        <authorList>
            <consortium name="Ensembl"/>
        </authorList>
    </citation>
    <scope>IDENTIFICATION</scope>
</reference>
<dbReference type="PANTHER" id="PTHR15730:SF5">
    <property type="entry name" value="SI:CH211-210B2.2-RELATED"/>
    <property type="match status" value="1"/>
</dbReference>
<dbReference type="SMART" id="SM01276">
    <property type="entry name" value="M60-like"/>
    <property type="match status" value="1"/>
</dbReference>
<dbReference type="Gene3D" id="3.40.390.80">
    <property type="entry name" value="Peptidase M60, enhancin-like domain 2"/>
    <property type="match status" value="1"/>
</dbReference>
<dbReference type="InterPro" id="IPR031161">
    <property type="entry name" value="Peptidase_M60_dom"/>
</dbReference>
<keyword evidence="4" id="KW-1185">Reference proteome</keyword>
<proteinExistence type="inferred from homology"/>
<dbReference type="SUPFAM" id="SSF52317">
    <property type="entry name" value="Class I glutamine amidotransferase-like"/>
    <property type="match status" value="1"/>
</dbReference>
<dbReference type="PROSITE" id="PS51723">
    <property type="entry name" value="PEPTIDASE_M60"/>
    <property type="match status" value="1"/>
</dbReference>
<dbReference type="Pfam" id="PF13402">
    <property type="entry name" value="Peptidase_M60"/>
    <property type="match status" value="1"/>
</dbReference>
<sequence length="808" mass="90355">MSSNQSFKNENEEAYASLTKGLKELDLQGPYVPSDLVLIGDHAFPLAMNSRGQVLMAASLYGSGRIVVLGHEGYLTAFPALVENAVTWLRGDGSDNLSVGVQRNVCAVADRKDFKDDLELLLKGVSEFNLPSDSVFSEVLVHGPLAFPIGTTEDGCPFLAGAYYGRGRVIVVTHEMGSLQSMAPFWRNAIHWLDEGRRGVVGVMVNPALKVLSESGLKCEKTNFRKDLSVFVCKAYITEHLEEIQNFVAEGGGLLIGGHAWHWAQTHAGQNPLTDFSVNKMLNQMGLSLLGATIRSGTYKALVPSWPIKDTYHFRHLLYRFVAHVTTGEELSKHEEGCLQKLGSDCDAYLHTKAHGSFYYTQVLAALTDILMSSSFKVSDSCPAKTPKDKLLLSVGSPVYKFCPNPEALLPYLIKDNPLMPDVHNHRLKIDVNTEDGKEWISTGLYLSPGMSTYMVMPAETVNKHWKIQIGCQTDDLHRKDELKRPPRVCERFPVTSEMMHVSNLWGGLIYLVAPPNTQVKGLEITVQKAVTAPYYKSGVTTAAEWSLLRTAPGPWAELEFENIVLTVPSDAVRGLEHPDKVAALWDEIMRAIADLAAKPHKFPRKERFVTDVQISAGWMHSGYPIMAHHASAAEVVDVKKGKQMWGPIHELGHNQQRSCWEFRPHTTDATCNLWSVFVNEEVLGLNRAQAHGFLTSARRKTRVEEYIKGGKKLSDWSVWVALETYLQLQEKFGWDAFKKVFAAYHHMSNFPNDNDSKMNLYAETFSQTVGMNLTGFFKAWGWPIETATEEKLSQLPPWNDHPMTQYK</sequence>
<dbReference type="GO" id="GO:0044325">
    <property type="term" value="F:transmembrane transporter binding"/>
    <property type="evidence" value="ECO:0007669"/>
    <property type="project" value="TreeGrafter"/>
</dbReference>
<dbReference type="InterPro" id="IPR051244">
    <property type="entry name" value="TCAF"/>
</dbReference>
<dbReference type="InterPro" id="IPR042279">
    <property type="entry name" value="Pep_M60_3"/>
</dbReference>
<dbReference type="InterPro" id="IPR035423">
    <property type="entry name" value="M60-like_N"/>
</dbReference>
<name>A0A668T2S1_OREAU</name>
<evidence type="ECO:0000256" key="1">
    <source>
        <dbReference type="ARBA" id="ARBA00009770"/>
    </source>
</evidence>